<dbReference type="PRINTS" id="PR00344">
    <property type="entry name" value="BCTRLSENSOR"/>
</dbReference>
<organism evidence="11 12">
    <name type="scientific">Paractinoplanes atraurantiacus</name>
    <dbReference type="NCBI Taxonomy" id="1036182"/>
    <lineage>
        <taxon>Bacteria</taxon>
        <taxon>Bacillati</taxon>
        <taxon>Actinomycetota</taxon>
        <taxon>Actinomycetes</taxon>
        <taxon>Micromonosporales</taxon>
        <taxon>Micromonosporaceae</taxon>
        <taxon>Paractinoplanes</taxon>
    </lineage>
</organism>
<dbReference type="SUPFAM" id="SSF55874">
    <property type="entry name" value="ATPase domain of HSP90 chaperone/DNA topoisomerase II/histidine kinase"/>
    <property type="match status" value="1"/>
</dbReference>
<dbReference type="InterPro" id="IPR003594">
    <property type="entry name" value="HATPase_dom"/>
</dbReference>
<dbReference type="GO" id="GO:0005886">
    <property type="term" value="C:plasma membrane"/>
    <property type="evidence" value="ECO:0007669"/>
    <property type="project" value="UniProtKB-SubCell"/>
</dbReference>
<dbReference type="Pfam" id="PF00512">
    <property type="entry name" value="HisKA"/>
    <property type="match status" value="1"/>
</dbReference>
<dbReference type="SMART" id="SM00065">
    <property type="entry name" value="GAF"/>
    <property type="match status" value="1"/>
</dbReference>
<dbReference type="SUPFAM" id="SSF55781">
    <property type="entry name" value="GAF domain-like"/>
    <property type="match status" value="1"/>
</dbReference>
<dbReference type="PANTHER" id="PTHR43711:SF1">
    <property type="entry name" value="HISTIDINE KINASE 1"/>
    <property type="match status" value="1"/>
</dbReference>
<dbReference type="SMART" id="SM00387">
    <property type="entry name" value="HATPase_c"/>
    <property type="match status" value="1"/>
</dbReference>
<evidence type="ECO:0000256" key="6">
    <source>
        <dbReference type="ARBA" id="ARBA00022679"/>
    </source>
</evidence>
<dbReference type="InterPro" id="IPR005467">
    <property type="entry name" value="His_kinase_dom"/>
</dbReference>
<evidence type="ECO:0000313" key="11">
    <source>
        <dbReference type="EMBL" id="SNY58265.1"/>
    </source>
</evidence>
<evidence type="ECO:0000256" key="3">
    <source>
        <dbReference type="ARBA" id="ARBA00004236"/>
    </source>
</evidence>
<comment type="cofactor">
    <cofactor evidence="2">
        <name>a divalent metal cation</name>
        <dbReference type="ChEBI" id="CHEBI:60240"/>
    </cofactor>
</comment>
<dbReference type="InterPro" id="IPR036890">
    <property type="entry name" value="HATPase_C_sf"/>
</dbReference>
<dbReference type="RefSeq" id="WP_097325295.1">
    <property type="nucleotide sequence ID" value="NZ_OBDY01000019.1"/>
</dbReference>
<keyword evidence="12" id="KW-1185">Reference proteome</keyword>
<dbReference type="PROSITE" id="PS50109">
    <property type="entry name" value="HIS_KIN"/>
    <property type="match status" value="1"/>
</dbReference>
<dbReference type="FunFam" id="3.30.565.10:FF:000006">
    <property type="entry name" value="Sensor histidine kinase WalK"/>
    <property type="match status" value="1"/>
</dbReference>
<dbReference type="InterPro" id="IPR036097">
    <property type="entry name" value="HisK_dim/P_sf"/>
</dbReference>
<dbReference type="InterPro" id="IPR004358">
    <property type="entry name" value="Sig_transdc_His_kin-like_C"/>
</dbReference>
<evidence type="ECO:0000256" key="2">
    <source>
        <dbReference type="ARBA" id="ARBA00001968"/>
    </source>
</evidence>
<evidence type="ECO:0000256" key="1">
    <source>
        <dbReference type="ARBA" id="ARBA00000085"/>
    </source>
</evidence>
<evidence type="ECO:0000256" key="8">
    <source>
        <dbReference type="ARBA" id="ARBA00023012"/>
    </source>
</evidence>
<evidence type="ECO:0000256" key="5">
    <source>
        <dbReference type="ARBA" id="ARBA00022553"/>
    </source>
</evidence>
<sequence length="401" mass="44093">MRAPLPANEPARLAALHDAQVLDTPPEEDFDDIALLASEICGTPMGLVSLVDRDRQWFKAKVGLDLDETDRDLSFCSHTIHGHDLLEVPDATVDPRFADNPVVLQEAGGVRFYAGAPVVLDGTYSVGTVCVVDHVPRTLTSSQRRALRSLAKHAAVQLELRRYARHAGEIADRTRQLDRMKDSFLATVSHELRTPLSTIRGYLEMLLEDDFDPDTSRRFLSVMSRNSDRLLRLIDELLLVARLTDERMQLDLAEIDLADLAHQAVAACRPLADHREVKLRDRTEGAVPARGDAKRIAQALNHLMVNAIKFTDPGGEITIDSTADDEPELIITDNGVGIAADELPHVFDRFYRCQAAEVMAAQGPGLGLAIVKSIIDAHHGSVHLESEPGVGTTVRLTLPRS</sequence>
<dbReference type="CDD" id="cd00075">
    <property type="entry name" value="HATPase"/>
    <property type="match status" value="1"/>
</dbReference>
<keyword evidence="6" id="KW-0808">Transferase</keyword>
<gene>
    <name evidence="11" type="ORF">SAMN05421748_11950</name>
</gene>
<keyword evidence="5" id="KW-0597">Phosphoprotein</keyword>
<dbReference type="FunFam" id="1.10.287.130:FF:000001">
    <property type="entry name" value="Two-component sensor histidine kinase"/>
    <property type="match status" value="1"/>
</dbReference>
<dbReference type="InterPro" id="IPR003018">
    <property type="entry name" value="GAF"/>
</dbReference>
<evidence type="ECO:0000256" key="9">
    <source>
        <dbReference type="ARBA" id="ARBA00023136"/>
    </source>
</evidence>
<dbReference type="CDD" id="cd00082">
    <property type="entry name" value="HisKA"/>
    <property type="match status" value="1"/>
</dbReference>
<feature type="domain" description="Histidine kinase" evidence="10">
    <location>
        <begin position="187"/>
        <end position="401"/>
    </location>
</feature>
<dbReference type="InterPro" id="IPR029016">
    <property type="entry name" value="GAF-like_dom_sf"/>
</dbReference>
<dbReference type="Gene3D" id="3.30.450.40">
    <property type="match status" value="1"/>
</dbReference>
<evidence type="ECO:0000313" key="12">
    <source>
        <dbReference type="Proteomes" id="UP000219612"/>
    </source>
</evidence>
<dbReference type="PANTHER" id="PTHR43711">
    <property type="entry name" value="TWO-COMPONENT HISTIDINE KINASE"/>
    <property type="match status" value="1"/>
</dbReference>
<name>A0A285JDF7_9ACTN</name>
<protein>
    <recommendedName>
        <fullName evidence="4">histidine kinase</fullName>
        <ecNumber evidence="4">2.7.13.3</ecNumber>
    </recommendedName>
</protein>
<dbReference type="Gene3D" id="1.10.287.130">
    <property type="match status" value="1"/>
</dbReference>
<dbReference type="InterPro" id="IPR003661">
    <property type="entry name" value="HisK_dim/P_dom"/>
</dbReference>
<dbReference type="Pfam" id="PF02518">
    <property type="entry name" value="HATPase_c"/>
    <property type="match status" value="1"/>
</dbReference>
<dbReference type="EC" id="2.7.13.3" evidence="4"/>
<reference evidence="11 12" key="1">
    <citation type="submission" date="2017-09" db="EMBL/GenBank/DDBJ databases">
        <authorList>
            <person name="Ehlers B."/>
            <person name="Leendertz F.H."/>
        </authorList>
    </citation>
    <scope>NUCLEOTIDE SEQUENCE [LARGE SCALE GENOMIC DNA]</scope>
    <source>
        <strain evidence="11 12">CGMCC 4.6857</strain>
    </source>
</reference>
<dbReference type="InterPro" id="IPR050736">
    <property type="entry name" value="Sensor_HK_Regulatory"/>
</dbReference>
<comment type="catalytic activity">
    <reaction evidence="1">
        <text>ATP + protein L-histidine = ADP + protein N-phospho-L-histidine.</text>
        <dbReference type="EC" id="2.7.13.3"/>
    </reaction>
</comment>
<comment type="subcellular location">
    <subcellularLocation>
        <location evidence="3">Cell membrane</location>
    </subcellularLocation>
</comment>
<dbReference type="OrthoDB" id="3288697at2"/>
<dbReference type="GO" id="GO:0005509">
    <property type="term" value="F:calcium ion binding"/>
    <property type="evidence" value="ECO:0007669"/>
    <property type="project" value="UniProtKB-ARBA"/>
</dbReference>
<dbReference type="SMART" id="SM00388">
    <property type="entry name" value="HisKA"/>
    <property type="match status" value="1"/>
</dbReference>
<accession>A0A285JDF7</accession>
<keyword evidence="7 11" id="KW-0418">Kinase</keyword>
<dbReference type="Pfam" id="PF01590">
    <property type="entry name" value="GAF"/>
    <property type="match status" value="1"/>
</dbReference>
<evidence type="ECO:0000259" key="10">
    <source>
        <dbReference type="PROSITE" id="PS50109"/>
    </source>
</evidence>
<evidence type="ECO:0000256" key="4">
    <source>
        <dbReference type="ARBA" id="ARBA00012438"/>
    </source>
</evidence>
<dbReference type="Gene3D" id="3.30.565.10">
    <property type="entry name" value="Histidine kinase-like ATPase, C-terminal domain"/>
    <property type="match status" value="1"/>
</dbReference>
<keyword evidence="9" id="KW-0472">Membrane</keyword>
<dbReference type="AlphaFoldDB" id="A0A285JDF7"/>
<keyword evidence="8" id="KW-0902">Two-component regulatory system</keyword>
<dbReference type="SUPFAM" id="SSF47384">
    <property type="entry name" value="Homodimeric domain of signal transducing histidine kinase"/>
    <property type="match status" value="1"/>
</dbReference>
<dbReference type="Proteomes" id="UP000219612">
    <property type="component" value="Unassembled WGS sequence"/>
</dbReference>
<evidence type="ECO:0000256" key="7">
    <source>
        <dbReference type="ARBA" id="ARBA00022777"/>
    </source>
</evidence>
<dbReference type="EMBL" id="OBDY01000019">
    <property type="protein sequence ID" value="SNY58265.1"/>
    <property type="molecule type" value="Genomic_DNA"/>
</dbReference>
<dbReference type="GO" id="GO:0000155">
    <property type="term" value="F:phosphorelay sensor kinase activity"/>
    <property type="evidence" value="ECO:0007669"/>
    <property type="project" value="InterPro"/>
</dbReference>
<proteinExistence type="predicted"/>